<name>A0ABY1PC57_9BACT</name>
<dbReference type="PROSITE" id="PS51257">
    <property type="entry name" value="PROKAR_LIPOPROTEIN"/>
    <property type="match status" value="1"/>
</dbReference>
<organism evidence="3 4">
    <name type="scientific">Algoriphagus winogradskyi</name>
    <dbReference type="NCBI Taxonomy" id="237017"/>
    <lineage>
        <taxon>Bacteria</taxon>
        <taxon>Pseudomonadati</taxon>
        <taxon>Bacteroidota</taxon>
        <taxon>Cytophagia</taxon>
        <taxon>Cytophagales</taxon>
        <taxon>Cyclobacteriaceae</taxon>
        <taxon>Algoriphagus</taxon>
    </lineage>
</organism>
<proteinExistence type="predicted"/>
<dbReference type="Proteomes" id="UP001157915">
    <property type="component" value="Unassembled WGS sequence"/>
</dbReference>
<gene>
    <name evidence="3" type="ORF">SAMN06265367_106182</name>
</gene>
<dbReference type="Pfam" id="PF14730">
    <property type="entry name" value="DUF4468"/>
    <property type="match status" value="1"/>
</dbReference>
<evidence type="ECO:0000313" key="3">
    <source>
        <dbReference type="EMBL" id="SMP29778.1"/>
    </source>
</evidence>
<feature type="chain" id="PRO_5045935103" description="DUF4468 domain-containing protein" evidence="1">
    <location>
        <begin position="24"/>
        <end position="162"/>
    </location>
</feature>
<comment type="caution">
    <text evidence="3">The sequence shown here is derived from an EMBL/GenBank/DDBJ whole genome shotgun (WGS) entry which is preliminary data.</text>
</comment>
<sequence>MKKIKLSSIYFLASILFVSCVGSRSLQETPPPKIATFENDHDKERNYVLANEWMVETFNNAESVIQFTDKESGTIKGKYIVRPGYVSTSPYVASRDALYSIITLRVKEKGCRIEVDPPNGQFYSQKSMGTELGYTTAMFEEDANKLIDDFKSRMLGASTTDW</sequence>
<feature type="signal peptide" evidence="1">
    <location>
        <begin position="1"/>
        <end position="23"/>
    </location>
</feature>
<reference evidence="3 4" key="1">
    <citation type="submission" date="2017-05" db="EMBL/GenBank/DDBJ databases">
        <authorList>
            <person name="Varghese N."/>
            <person name="Submissions S."/>
        </authorList>
    </citation>
    <scope>NUCLEOTIDE SEQUENCE [LARGE SCALE GENOMIC DNA]</scope>
    <source>
        <strain evidence="3 4">DSM 15360</strain>
    </source>
</reference>
<keyword evidence="1" id="KW-0732">Signal</keyword>
<dbReference type="RefSeq" id="WP_283413918.1">
    <property type="nucleotide sequence ID" value="NZ_FXUA01000006.1"/>
</dbReference>
<evidence type="ECO:0000313" key="4">
    <source>
        <dbReference type="Proteomes" id="UP001157915"/>
    </source>
</evidence>
<dbReference type="EMBL" id="FXUA01000006">
    <property type="protein sequence ID" value="SMP29778.1"/>
    <property type="molecule type" value="Genomic_DNA"/>
</dbReference>
<evidence type="ECO:0000259" key="2">
    <source>
        <dbReference type="Pfam" id="PF14730"/>
    </source>
</evidence>
<protein>
    <recommendedName>
        <fullName evidence="2">DUF4468 domain-containing protein</fullName>
    </recommendedName>
</protein>
<keyword evidence="4" id="KW-1185">Reference proteome</keyword>
<feature type="domain" description="DUF4468" evidence="2">
    <location>
        <begin position="47"/>
        <end position="115"/>
    </location>
</feature>
<accession>A0ABY1PC57</accession>
<dbReference type="InterPro" id="IPR027823">
    <property type="entry name" value="DUF4468"/>
</dbReference>
<evidence type="ECO:0000256" key="1">
    <source>
        <dbReference type="SAM" id="SignalP"/>
    </source>
</evidence>